<feature type="region of interest" description="Disordered" evidence="4">
    <location>
        <begin position="972"/>
        <end position="991"/>
    </location>
</feature>
<dbReference type="EMBL" id="JANBUY010000006">
    <property type="protein sequence ID" value="KAJ2868154.1"/>
    <property type="molecule type" value="Genomic_DNA"/>
</dbReference>
<dbReference type="Proteomes" id="UP001140074">
    <property type="component" value="Unassembled WGS sequence"/>
</dbReference>
<comment type="caution">
    <text evidence="6">The sequence shown here is derived from an EMBL/GenBank/DDBJ whole genome shotgun (WGS) entry which is preliminary data.</text>
</comment>
<dbReference type="GO" id="GO:0000156">
    <property type="term" value="F:phosphorelay response regulator activity"/>
    <property type="evidence" value="ECO:0007669"/>
    <property type="project" value="UniProtKB-ARBA"/>
</dbReference>
<dbReference type="PANTHER" id="PTHR45339">
    <property type="entry name" value="HYBRID SIGNAL TRANSDUCTION HISTIDINE KINASE J"/>
    <property type="match status" value="1"/>
</dbReference>
<feature type="compositionally biased region" description="Polar residues" evidence="4">
    <location>
        <begin position="1161"/>
        <end position="1170"/>
    </location>
</feature>
<keyword evidence="2" id="KW-0902">Two-component regulatory system</keyword>
<keyword evidence="7" id="KW-1185">Reference proteome</keyword>
<dbReference type="SUPFAM" id="SSF52172">
    <property type="entry name" value="CheY-like"/>
    <property type="match status" value="2"/>
</dbReference>
<sequence length="1760" mass="188058">MTSKDSDAGMRALALALIAVHRIVMSISEPHSYTLAFAAANIILLLRRKTVSTGTDNPTLDRRLQLLGYVGSLVLLSMSAASSGTRQSSTEVVPQSDSVSLLLASLRAERARFSRLLQAHLRLAAGISPRARFIDTTQHIGQQVANMSDVTPLFNVRPTTGYVAMLLEEPEASFDDAVVPISSLNSAMFLLEHVERVTDITRPLGLDKASQSGTKATPSWHAPSDMAEKTSRDTDDNCPSHGLLYYLQGIADVLAPRAGELGVNLSIALPAAPLLEHRIVEACFPETKGVERALVHGTWSMRREAIQPARHILLETASILLEHYLQSGDELCLTPQYVAPKVPQKSSGKRHADHVPGDITTATIYFICRRPLHATRAHSGQGAPQLATAPPAALEATASWRSVELDEVRRLCASFYPDRIAIESRWAISDIDGKQKQGMSHSLAFGGSDLNGQTISPELPEMLKSSDALPRHDWMFIRFLLPEALVHESLSGEDRFSKIVPLIEVNSQLVLDSPLEFSPSLTEFRTMLRGARITIRTATASRYQRPGSAISLGEGMFAESAKGLQTLVTAPPDTSLDSESETLQLLDAIEGYLTSLAGCVVEQSTIGFPARTPTTPGSAAHPVAQRAPAYVIIDDDVEVLKSEFETLRGTLTFSALSKSQLGSPFDLGARPPGEAPSLGAAGIEASVSQTDNRSSLLPKHRKGVYTATLGIIVLVPMSSMTMYRECVRSMSAIPHPLPPPVVKILPKPVCERRLLNSLRAAWETRRLERRFIAHRERPLPSQQQHPHSASMRFNSHAFSTEDFAGGMPPATFHYGQRRPDASGFWCTGPPTYPLNDPHGFRTHPNAISTPGSTNSEGLYVNLRTVSNVPRSADPAVGSMMGGSQQERLPPSPVTEVPDAESNFGAPSRRPVSMSDADVQLSAHTHRPPTSSNSLSVSSGQQLISDIGYSSSNVERRGNIPDGLAIVPRESAAAPGACENDSGNPVGTPPSPLIQVDDPMLAKSLRCATSQKPEGDGGPTPAPPLLILGQDPIVGVSSAAESDPGPAQTPPRSEPLVESPAARNVSASPGPSAPSALATVALPPALTLAVVSTTSTGVVAGSATLSITPTRQSEEPASRRGVSKTRSRIRDKMALFNRAKQKAKSKFLGIGSEHSSEAGHSRSVTQTSTGLLSLLKLNESPSSAVPPDRGDARMSDELSRTTSRAESKDTELPPIDLRAVSPGAQAQKSPPDDRATATVETATAETNVVGEQTKAEAAGGPASVVEAPIERKSSAATQDRQARVRAKLQNAKRRQAESKLLEASGDVPSPVARQPSTLSTLSGGSAEAVLSGGVRTLSQEQLKSAVVSRVVTRTKSKKPPSELRPVDQEVAGLSPRAQAFIAPPIRVLIVEDNLINRNIMKRFLRHMNVWFDIATNGEEAVNMWTKAAEETRVNEAGVAVVGRGPYHIVFMDIQMPIMDGITATKLIRRLERQKRIGVWVSTGSVASMAVDSTSGSSSSSLHGSTAASRTIRWTPFHSKGWAVRSGAAHGAQPVQTVPAAVSGSGERMLTLFPTTKKSRSLQSIVGTPELSISAQRAQAAADASESSDLPSDSAKGVATYESNGPECLISPDNYDSESVEQFAMFPDSVLRDTSTAAGEAAAAIADSHRRRQMMSKKLQLPQRAALKRGAGNGSLGGELSSPRTPPSAHIKSPVIIVALTASSLQSDRRAALAAGCNDFLTKPVSLTWLKNKVMEWGCMQALIDHDGWRKWRSTQARPEDI</sequence>
<feature type="compositionally biased region" description="Basic and acidic residues" evidence="4">
    <location>
        <begin position="1187"/>
        <end position="1210"/>
    </location>
</feature>
<evidence type="ECO:0000313" key="6">
    <source>
        <dbReference type="EMBL" id="KAJ2868154.1"/>
    </source>
</evidence>
<dbReference type="Gene3D" id="3.40.50.2300">
    <property type="match status" value="2"/>
</dbReference>
<dbReference type="InterPro" id="IPR011006">
    <property type="entry name" value="CheY-like_superfamily"/>
</dbReference>
<evidence type="ECO:0000256" key="4">
    <source>
        <dbReference type="SAM" id="MobiDB-lite"/>
    </source>
</evidence>
<evidence type="ECO:0000256" key="3">
    <source>
        <dbReference type="PROSITE-ProRule" id="PRU00169"/>
    </source>
</evidence>
<dbReference type="SMART" id="SM00448">
    <property type="entry name" value="REC"/>
    <property type="match status" value="1"/>
</dbReference>
<feature type="region of interest" description="Disordered" evidence="4">
    <location>
        <begin position="1107"/>
        <end position="1128"/>
    </location>
</feature>
<dbReference type="PANTHER" id="PTHR45339:SF1">
    <property type="entry name" value="HYBRID SIGNAL TRANSDUCTION HISTIDINE KINASE J"/>
    <property type="match status" value="1"/>
</dbReference>
<proteinExistence type="predicted"/>
<feature type="domain" description="Response regulatory" evidence="5">
    <location>
        <begin position="1385"/>
        <end position="1736"/>
    </location>
</feature>
<reference evidence="6" key="1">
    <citation type="submission" date="2022-07" db="EMBL/GenBank/DDBJ databases">
        <title>Phylogenomic reconstructions and comparative analyses of Kickxellomycotina fungi.</title>
        <authorList>
            <person name="Reynolds N.K."/>
            <person name="Stajich J.E."/>
            <person name="Barry K."/>
            <person name="Grigoriev I.V."/>
            <person name="Crous P."/>
            <person name="Smith M.E."/>
        </authorList>
    </citation>
    <scope>NUCLEOTIDE SEQUENCE</scope>
    <source>
        <strain evidence="6">RSA 476</strain>
    </source>
</reference>
<feature type="region of interest" description="Disordered" evidence="4">
    <location>
        <begin position="869"/>
        <end position="914"/>
    </location>
</feature>
<evidence type="ECO:0000313" key="7">
    <source>
        <dbReference type="Proteomes" id="UP001140074"/>
    </source>
</evidence>
<feature type="region of interest" description="Disordered" evidence="4">
    <location>
        <begin position="207"/>
        <end position="235"/>
    </location>
</feature>
<dbReference type="InterPro" id="IPR001789">
    <property type="entry name" value="Sig_transdc_resp-reg_receiver"/>
</dbReference>
<evidence type="ECO:0000256" key="1">
    <source>
        <dbReference type="ARBA" id="ARBA00022553"/>
    </source>
</evidence>
<feature type="region of interest" description="Disordered" evidence="4">
    <location>
        <begin position="919"/>
        <end position="938"/>
    </location>
</feature>
<dbReference type="FunFam" id="3.40.50.2300:FF:000146">
    <property type="entry name" value="Putative two-component response regulator SSK1p"/>
    <property type="match status" value="1"/>
</dbReference>
<feature type="compositionally biased region" description="Low complexity" evidence="4">
    <location>
        <begin position="1575"/>
        <end position="1593"/>
    </location>
</feature>
<gene>
    <name evidence="6" type="primary">MgSsk1</name>
    <name evidence="6" type="ORF">GGH94_000287</name>
</gene>
<protein>
    <submittedName>
        <fullName evidence="6">Response regulator</fullName>
    </submittedName>
</protein>
<name>A0A9W8IN60_9FUNG</name>
<dbReference type="PROSITE" id="PS50110">
    <property type="entry name" value="RESPONSE_REGULATORY"/>
    <property type="match status" value="1"/>
</dbReference>
<evidence type="ECO:0000256" key="2">
    <source>
        <dbReference type="ARBA" id="ARBA00023012"/>
    </source>
</evidence>
<feature type="region of interest" description="Disordered" evidence="4">
    <location>
        <begin position="1145"/>
        <end position="1323"/>
    </location>
</feature>
<dbReference type="Pfam" id="PF00072">
    <property type="entry name" value="Response_reg"/>
    <property type="match status" value="1"/>
</dbReference>
<feature type="region of interest" description="Disordered" evidence="4">
    <location>
        <begin position="1575"/>
        <end position="1607"/>
    </location>
</feature>
<feature type="compositionally biased region" description="Polar residues" evidence="4">
    <location>
        <begin position="1313"/>
        <end position="1322"/>
    </location>
</feature>
<dbReference type="CDD" id="cd17546">
    <property type="entry name" value="REC_hyHK_CKI1_RcsC-like"/>
    <property type="match status" value="1"/>
</dbReference>
<feature type="compositionally biased region" description="Basic residues" evidence="4">
    <location>
        <begin position="1282"/>
        <end position="1292"/>
    </location>
</feature>
<organism evidence="6 7">
    <name type="scientific">Coemansia aciculifera</name>
    <dbReference type="NCBI Taxonomy" id="417176"/>
    <lineage>
        <taxon>Eukaryota</taxon>
        <taxon>Fungi</taxon>
        <taxon>Fungi incertae sedis</taxon>
        <taxon>Zoopagomycota</taxon>
        <taxon>Kickxellomycotina</taxon>
        <taxon>Kickxellomycetes</taxon>
        <taxon>Kickxellales</taxon>
        <taxon>Kickxellaceae</taxon>
        <taxon>Coemansia</taxon>
    </lineage>
</organism>
<feature type="compositionally biased region" description="Basic and acidic residues" evidence="4">
    <location>
        <begin position="226"/>
        <end position="235"/>
    </location>
</feature>
<evidence type="ECO:0000259" key="5">
    <source>
        <dbReference type="PROSITE" id="PS50110"/>
    </source>
</evidence>
<feature type="compositionally biased region" description="Low complexity" evidence="4">
    <location>
        <begin position="1235"/>
        <end position="1250"/>
    </location>
</feature>
<feature type="region of interest" description="Disordered" evidence="4">
    <location>
        <begin position="1007"/>
        <end position="1072"/>
    </location>
</feature>
<keyword evidence="1 3" id="KW-0597">Phosphoprotein</keyword>
<accession>A0A9W8IN60</accession>
<feature type="modified residue" description="4-aspartylphosphate" evidence="3">
    <location>
        <position position="1451"/>
    </location>
</feature>